<comment type="similarity">
    <text evidence="1">Belongs to the short-chain dehydrogenases/reductases (SDR) family.</text>
</comment>
<dbReference type="InterPro" id="IPR002347">
    <property type="entry name" value="SDR_fam"/>
</dbReference>
<dbReference type="PROSITE" id="PS00061">
    <property type="entry name" value="ADH_SHORT"/>
    <property type="match status" value="1"/>
</dbReference>
<name>A0A7W7M999_9ACTN</name>
<reference evidence="4 5" key="1">
    <citation type="submission" date="2020-08" db="EMBL/GenBank/DDBJ databases">
        <title>Sequencing the genomes of 1000 actinobacteria strains.</title>
        <authorList>
            <person name="Klenk H.-P."/>
        </authorList>
    </citation>
    <scope>NUCLEOTIDE SEQUENCE [LARGE SCALE GENOMIC DNA]</scope>
    <source>
        <strain evidence="4 5">DSM 45809</strain>
    </source>
</reference>
<dbReference type="GO" id="GO:0016491">
    <property type="term" value="F:oxidoreductase activity"/>
    <property type="evidence" value="ECO:0007669"/>
    <property type="project" value="UniProtKB-KW"/>
</dbReference>
<evidence type="ECO:0000256" key="1">
    <source>
        <dbReference type="ARBA" id="ARBA00006484"/>
    </source>
</evidence>
<dbReference type="Pfam" id="PF00106">
    <property type="entry name" value="adh_short"/>
    <property type="match status" value="1"/>
</dbReference>
<dbReference type="InterPro" id="IPR020904">
    <property type="entry name" value="Sc_DH/Rdtase_CS"/>
</dbReference>
<dbReference type="SUPFAM" id="SSF51735">
    <property type="entry name" value="NAD(P)-binding Rossmann-fold domains"/>
    <property type="match status" value="1"/>
</dbReference>
<evidence type="ECO:0000256" key="2">
    <source>
        <dbReference type="ARBA" id="ARBA00023002"/>
    </source>
</evidence>
<protein>
    <submittedName>
        <fullName evidence="4">Short-subunit dehydrogenase</fullName>
    </submittedName>
</protein>
<gene>
    <name evidence="4" type="ORF">BJY16_005181</name>
</gene>
<evidence type="ECO:0000259" key="3">
    <source>
        <dbReference type="SMART" id="SM00822"/>
    </source>
</evidence>
<feature type="domain" description="Ketoreductase" evidence="3">
    <location>
        <begin position="2"/>
        <end position="194"/>
    </location>
</feature>
<sequence>MGVVAVTGASSGVGRASALAFARDGATLVLASRSEGALRDVAAECRALGAVVRVVVADVTKAESLKAVVDAFGRVDVWVHTAAVMAYGRFEDVPAEVFDQVITTDLLGAANVARVALACFRRQRSGTLIFGGSLLGTVVTPYTSSYVTSKWGLRALVRALRIETRDAPGIHICLVSPGSVDTPVYRNAANFAGRIGRPPPPIDTPQKVAAAIVRCAHRPRGTVSIGLANRFIQFGFVATPPLYDVLVGPLMRIAGLSREPVAPHDGNVFGPLPPEAEAVSGGRKRSWTRPAGAAVAGLAVAGALAARRRPSR</sequence>
<dbReference type="RefSeq" id="WP_185042174.1">
    <property type="nucleotide sequence ID" value="NZ_BAABFG010000005.1"/>
</dbReference>
<evidence type="ECO:0000313" key="5">
    <source>
        <dbReference type="Proteomes" id="UP000546162"/>
    </source>
</evidence>
<dbReference type="GO" id="GO:0016020">
    <property type="term" value="C:membrane"/>
    <property type="evidence" value="ECO:0007669"/>
    <property type="project" value="TreeGrafter"/>
</dbReference>
<dbReference type="Proteomes" id="UP000546162">
    <property type="component" value="Unassembled WGS sequence"/>
</dbReference>
<keyword evidence="2" id="KW-0560">Oxidoreductase</keyword>
<keyword evidence="5" id="KW-1185">Reference proteome</keyword>
<accession>A0A7W7M999</accession>
<dbReference type="EMBL" id="JACHNB010000001">
    <property type="protein sequence ID" value="MBB4741722.1"/>
    <property type="molecule type" value="Genomic_DNA"/>
</dbReference>
<dbReference type="Gene3D" id="3.40.50.720">
    <property type="entry name" value="NAD(P)-binding Rossmann-like Domain"/>
    <property type="match status" value="1"/>
</dbReference>
<dbReference type="PRINTS" id="PR00081">
    <property type="entry name" value="GDHRDH"/>
</dbReference>
<dbReference type="InterPro" id="IPR057326">
    <property type="entry name" value="KR_dom"/>
</dbReference>
<comment type="caution">
    <text evidence="4">The sequence shown here is derived from an EMBL/GenBank/DDBJ whole genome shotgun (WGS) entry which is preliminary data.</text>
</comment>
<dbReference type="AlphaFoldDB" id="A0A7W7M999"/>
<evidence type="ECO:0000313" key="4">
    <source>
        <dbReference type="EMBL" id="MBB4741722.1"/>
    </source>
</evidence>
<proteinExistence type="inferred from homology"/>
<organism evidence="4 5">
    <name type="scientific">Actinoplanes octamycinicus</name>
    <dbReference type="NCBI Taxonomy" id="135948"/>
    <lineage>
        <taxon>Bacteria</taxon>
        <taxon>Bacillati</taxon>
        <taxon>Actinomycetota</taxon>
        <taxon>Actinomycetes</taxon>
        <taxon>Micromonosporales</taxon>
        <taxon>Micromonosporaceae</taxon>
        <taxon>Actinoplanes</taxon>
    </lineage>
</organism>
<dbReference type="PANTHER" id="PTHR44196:SF1">
    <property type="entry name" value="DEHYDROGENASE_REDUCTASE SDR FAMILY MEMBER 7B"/>
    <property type="match status" value="1"/>
</dbReference>
<dbReference type="SMART" id="SM00822">
    <property type="entry name" value="PKS_KR"/>
    <property type="match status" value="1"/>
</dbReference>
<dbReference type="PANTHER" id="PTHR44196">
    <property type="entry name" value="DEHYDROGENASE/REDUCTASE SDR FAMILY MEMBER 7B"/>
    <property type="match status" value="1"/>
</dbReference>
<dbReference type="InterPro" id="IPR036291">
    <property type="entry name" value="NAD(P)-bd_dom_sf"/>
</dbReference>